<dbReference type="InterPro" id="IPR036412">
    <property type="entry name" value="HAD-like_sf"/>
</dbReference>
<feature type="domain" description="FCP1 homology" evidence="1">
    <location>
        <begin position="37"/>
        <end position="91"/>
    </location>
</feature>
<organism evidence="2 3">
    <name type="scientific">Smittium culicis</name>
    <dbReference type="NCBI Taxonomy" id="133412"/>
    <lineage>
        <taxon>Eukaryota</taxon>
        <taxon>Fungi</taxon>
        <taxon>Fungi incertae sedis</taxon>
        <taxon>Zoopagomycota</taxon>
        <taxon>Kickxellomycotina</taxon>
        <taxon>Harpellomycetes</taxon>
        <taxon>Harpellales</taxon>
        <taxon>Legeriomycetaceae</taxon>
        <taxon>Smittium</taxon>
    </lineage>
</organism>
<dbReference type="Proteomes" id="UP000187429">
    <property type="component" value="Unassembled WGS sequence"/>
</dbReference>
<protein>
    <recommendedName>
        <fullName evidence="1">FCP1 homology domain-containing protein</fullName>
    </recommendedName>
</protein>
<comment type="caution">
    <text evidence="2">The sequence shown here is derived from an EMBL/GenBank/DDBJ whole genome shotgun (WGS) entry which is preliminary data.</text>
</comment>
<keyword evidence="3" id="KW-1185">Reference proteome</keyword>
<name>A0A1R1X9X6_9FUNG</name>
<dbReference type="InterPro" id="IPR023214">
    <property type="entry name" value="HAD_sf"/>
</dbReference>
<sequence length="112" mass="13103">MNSQRKIFYAENEDINGLNSPDLKKDKVGINSKSNNLNRKWSKKNTIMIEDTAFKGFHNQENHLLIKTFTKDMKYTDNELVKLQKYLLLVSEASVNNHDFDVTDFMALNPYK</sequence>
<proteinExistence type="predicted"/>
<evidence type="ECO:0000313" key="3">
    <source>
        <dbReference type="Proteomes" id="UP000187429"/>
    </source>
</evidence>
<evidence type="ECO:0000313" key="2">
    <source>
        <dbReference type="EMBL" id="OMJ11399.1"/>
    </source>
</evidence>
<accession>A0A1R1X9X6</accession>
<dbReference type="InterPro" id="IPR004274">
    <property type="entry name" value="FCP1_dom"/>
</dbReference>
<dbReference type="AlphaFoldDB" id="A0A1R1X9X6"/>
<dbReference type="OrthoDB" id="1711508at2759"/>
<reference evidence="3" key="1">
    <citation type="submission" date="2017-01" db="EMBL/GenBank/DDBJ databases">
        <authorList>
            <person name="Wang Y."/>
            <person name="White M."/>
            <person name="Kvist S."/>
            <person name="Moncalvo J.-M."/>
        </authorList>
    </citation>
    <scope>NUCLEOTIDE SEQUENCE [LARGE SCALE GENOMIC DNA]</scope>
    <source>
        <strain evidence="3">ID-206-W2</strain>
    </source>
</reference>
<dbReference type="SUPFAM" id="SSF56784">
    <property type="entry name" value="HAD-like"/>
    <property type="match status" value="1"/>
</dbReference>
<dbReference type="EMBL" id="LSSM01006090">
    <property type="protein sequence ID" value="OMJ11399.1"/>
    <property type="molecule type" value="Genomic_DNA"/>
</dbReference>
<evidence type="ECO:0000259" key="1">
    <source>
        <dbReference type="Pfam" id="PF03031"/>
    </source>
</evidence>
<dbReference type="Pfam" id="PF03031">
    <property type="entry name" value="NIF"/>
    <property type="match status" value="1"/>
</dbReference>
<gene>
    <name evidence="2" type="ORF">AYI69_g9848</name>
</gene>
<dbReference type="Gene3D" id="3.40.50.1000">
    <property type="entry name" value="HAD superfamily/HAD-like"/>
    <property type="match status" value="1"/>
</dbReference>